<dbReference type="OrthoDB" id="10265628at2759"/>
<reference evidence="3" key="1">
    <citation type="submission" date="2017-02" db="UniProtKB">
        <authorList>
            <consortium name="WormBaseParasite"/>
        </authorList>
    </citation>
    <scope>IDENTIFICATION</scope>
</reference>
<accession>A0A0M3JZF0</accession>
<gene>
    <name evidence="1" type="ORF">ASIM_LOCUS13304</name>
</gene>
<sequence>MQCATRFVPRLLSHKSCAVFLRSQAFSLAMADQAKVHTPLVEVERIPYVGSNMLKDPVSVADPEAFEIMKNVCFPI</sequence>
<protein>
    <submittedName>
        <fullName evidence="3">COesterase domain-containing protein</fullName>
    </submittedName>
</protein>
<proteinExistence type="predicted"/>
<dbReference type="AlphaFoldDB" id="A0A0M3JZF0"/>
<dbReference type="Proteomes" id="UP000267096">
    <property type="component" value="Unassembled WGS sequence"/>
</dbReference>
<keyword evidence="2" id="KW-1185">Reference proteome</keyword>
<evidence type="ECO:0000313" key="1">
    <source>
        <dbReference type="EMBL" id="VDK49388.1"/>
    </source>
</evidence>
<organism evidence="3">
    <name type="scientific">Anisakis simplex</name>
    <name type="common">Herring worm</name>
    <dbReference type="NCBI Taxonomy" id="6269"/>
    <lineage>
        <taxon>Eukaryota</taxon>
        <taxon>Metazoa</taxon>
        <taxon>Ecdysozoa</taxon>
        <taxon>Nematoda</taxon>
        <taxon>Chromadorea</taxon>
        <taxon>Rhabditida</taxon>
        <taxon>Spirurina</taxon>
        <taxon>Ascaridomorpha</taxon>
        <taxon>Ascaridoidea</taxon>
        <taxon>Anisakidae</taxon>
        <taxon>Anisakis</taxon>
        <taxon>Anisakis simplex complex</taxon>
    </lineage>
</organism>
<reference evidence="1 2" key="2">
    <citation type="submission" date="2018-11" db="EMBL/GenBank/DDBJ databases">
        <authorList>
            <consortium name="Pathogen Informatics"/>
        </authorList>
    </citation>
    <scope>NUCLEOTIDE SEQUENCE [LARGE SCALE GENOMIC DNA]</scope>
</reference>
<dbReference type="EMBL" id="UYRR01031358">
    <property type="protein sequence ID" value="VDK49388.1"/>
    <property type="molecule type" value="Genomic_DNA"/>
</dbReference>
<evidence type="ECO:0000313" key="2">
    <source>
        <dbReference type="Proteomes" id="UP000267096"/>
    </source>
</evidence>
<evidence type="ECO:0000313" key="3">
    <source>
        <dbReference type="WBParaSite" id="ASIM_0001387601-mRNA-1"/>
    </source>
</evidence>
<dbReference type="WBParaSite" id="ASIM_0001387601-mRNA-1">
    <property type="protein sequence ID" value="ASIM_0001387601-mRNA-1"/>
    <property type="gene ID" value="ASIM_0001387601"/>
</dbReference>
<name>A0A0M3JZF0_ANISI</name>